<reference evidence="1 2" key="1">
    <citation type="submission" date="2024-06" db="EMBL/GenBank/DDBJ databases">
        <title>The Natural Products Discovery Center: Release of the First 8490 Sequenced Strains for Exploring Actinobacteria Biosynthetic Diversity.</title>
        <authorList>
            <person name="Kalkreuter E."/>
            <person name="Kautsar S.A."/>
            <person name="Yang D."/>
            <person name="Bader C.D."/>
            <person name="Teijaro C.N."/>
            <person name="Fluegel L."/>
            <person name="Davis C.M."/>
            <person name="Simpson J.R."/>
            <person name="Lauterbach L."/>
            <person name="Steele A.D."/>
            <person name="Gui C."/>
            <person name="Meng S."/>
            <person name="Li G."/>
            <person name="Viehrig K."/>
            <person name="Ye F."/>
            <person name="Su P."/>
            <person name="Kiefer A.F."/>
            <person name="Nichols A."/>
            <person name="Cepeda A.J."/>
            <person name="Yan W."/>
            <person name="Fan B."/>
            <person name="Jiang Y."/>
            <person name="Adhikari A."/>
            <person name="Zheng C.-J."/>
            <person name="Schuster L."/>
            <person name="Cowan T.M."/>
            <person name="Smanski M.J."/>
            <person name="Chevrette M.G."/>
            <person name="De Carvalho L.P.S."/>
            <person name="Shen B."/>
        </authorList>
    </citation>
    <scope>NUCLEOTIDE SEQUENCE [LARGE SCALE GENOMIC DNA]</scope>
    <source>
        <strain evidence="1 2">NPDC019434</strain>
    </source>
</reference>
<dbReference type="Gene3D" id="3.40.1660.10">
    <property type="entry name" value="EreA-like (biosynthetic domain)"/>
    <property type="match status" value="1"/>
</dbReference>
<name>A0ABV2X4U2_9NOCA</name>
<protein>
    <submittedName>
        <fullName evidence="1">Erythromycin esterase family protein</fullName>
    </submittedName>
</protein>
<comment type="caution">
    <text evidence="1">The sequence shown here is derived from an EMBL/GenBank/DDBJ whole genome shotgun (WGS) entry which is preliminary data.</text>
</comment>
<proteinExistence type="predicted"/>
<dbReference type="SUPFAM" id="SSF159501">
    <property type="entry name" value="EreA/ChaN-like"/>
    <property type="match status" value="1"/>
</dbReference>
<sequence length="204" mass="21912">MTFGLAAEAAKPSHYEHVARFVETVAPRRIGELRAHYDPIVTAHGVGEHIQRANGTHPGRPFSDHAADGLALVESLPGAAEAPGVLDAARLIVRYHKNSTASGRRDFAAESAADLAVPPPSADFADTVLGRPGLGDYLLDLRTAPAGAVRQWLCRPGKLRLLIGTYDPTRDTRHHITGAGLGDWFDIVLRIRTITPTHSLAEGR</sequence>
<evidence type="ECO:0000313" key="1">
    <source>
        <dbReference type="EMBL" id="MEU2120920.1"/>
    </source>
</evidence>
<dbReference type="RefSeq" id="WP_357990146.1">
    <property type="nucleotide sequence ID" value="NZ_JBEYBR010000005.1"/>
</dbReference>
<keyword evidence="2" id="KW-1185">Reference proteome</keyword>
<dbReference type="EMBL" id="JBEYBR010000005">
    <property type="protein sequence ID" value="MEU2120920.1"/>
    <property type="molecule type" value="Genomic_DNA"/>
</dbReference>
<accession>A0ABV2X4U2</accession>
<organism evidence="1 2">
    <name type="scientific">Nocardia niwae</name>
    <dbReference type="NCBI Taxonomy" id="626084"/>
    <lineage>
        <taxon>Bacteria</taxon>
        <taxon>Bacillati</taxon>
        <taxon>Actinomycetota</taxon>
        <taxon>Actinomycetes</taxon>
        <taxon>Mycobacteriales</taxon>
        <taxon>Nocardiaceae</taxon>
        <taxon>Nocardia</taxon>
    </lineage>
</organism>
<dbReference type="Proteomes" id="UP001550535">
    <property type="component" value="Unassembled WGS sequence"/>
</dbReference>
<gene>
    <name evidence="1" type="ORF">ABZ507_03725</name>
</gene>
<evidence type="ECO:0000313" key="2">
    <source>
        <dbReference type="Proteomes" id="UP001550535"/>
    </source>
</evidence>